<evidence type="ECO:0000313" key="2">
    <source>
        <dbReference type="Proteomes" id="UP000215335"/>
    </source>
</evidence>
<organism evidence="1 2">
    <name type="scientific">Trichomalopsis sarcophagae</name>
    <dbReference type="NCBI Taxonomy" id="543379"/>
    <lineage>
        <taxon>Eukaryota</taxon>
        <taxon>Metazoa</taxon>
        <taxon>Ecdysozoa</taxon>
        <taxon>Arthropoda</taxon>
        <taxon>Hexapoda</taxon>
        <taxon>Insecta</taxon>
        <taxon>Pterygota</taxon>
        <taxon>Neoptera</taxon>
        <taxon>Endopterygota</taxon>
        <taxon>Hymenoptera</taxon>
        <taxon>Apocrita</taxon>
        <taxon>Proctotrupomorpha</taxon>
        <taxon>Chalcidoidea</taxon>
        <taxon>Pteromalidae</taxon>
        <taxon>Pteromalinae</taxon>
        <taxon>Trichomalopsis</taxon>
    </lineage>
</organism>
<gene>
    <name evidence="1" type="ORF">TSAR_007884</name>
</gene>
<reference evidence="1 2" key="1">
    <citation type="journal article" date="2017" name="Curr. Biol.">
        <title>The Evolution of Venom by Co-option of Single-Copy Genes.</title>
        <authorList>
            <person name="Martinson E.O."/>
            <person name="Mrinalini"/>
            <person name="Kelkar Y.D."/>
            <person name="Chang C.H."/>
            <person name="Werren J.H."/>
        </authorList>
    </citation>
    <scope>NUCLEOTIDE SEQUENCE [LARGE SCALE GENOMIC DNA]</scope>
    <source>
        <strain evidence="1 2">Alberta</strain>
        <tissue evidence="1">Whole body</tissue>
    </source>
</reference>
<accession>A0A232F7J5</accession>
<proteinExistence type="predicted"/>
<keyword evidence="2" id="KW-1185">Reference proteome</keyword>
<evidence type="ECO:0000313" key="1">
    <source>
        <dbReference type="EMBL" id="OXU26645.1"/>
    </source>
</evidence>
<sequence>MPMIESLNALAKSDKKHFTRKRRSLDEHRESVCSSMKSSFINNIFNLIGSGLVVAEEYLNLINKIGHWFTKEETINNVYEDFMELNDAVPETLNRLNPQTLDSELPDVSNLFINHESSIQSVALRVP</sequence>
<dbReference type="AlphaFoldDB" id="A0A232F7J5"/>
<dbReference type="Proteomes" id="UP000215335">
    <property type="component" value="Unassembled WGS sequence"/>
</dbReference>
<comment type="caution">
    <text evidence="1">The sequence shown here is derived from an EMBL/GenBank/DDBJ whole genome shotgun (WGS) entry which is preliminary data.</text>
</comment>
<protein>
    <submittedName>
        <fullName evidence="1">Uncharacterized protein</fullName>
    </submittedName>
</protein>
<dbReference type="EMBL" id="NNAY01000759">
    <property type="protein sequence ID" value="OXU26645.1"/>
    <property type="molecule type" value="Genomic_DNA"/>
</dbReference>
<name>A0A232F7J5_9HYME</name>